<proteinExistence type="inferred from homology"/>
<organism evidence="2 3">
    <name type="scientific">Marinobacter azerbaijanicus</name>
    <dbReference type="NCBI Taxonomy" id="3050455"/>
    <lineage>
        <taxon>Bacteria</taxon>
        <taxon>Pseudomonadati</taxon>
        <taxon>Pseudomonadota</taxon>
        <taxon>Gammaproteobacteria</taxon>
        <taxon>Pseudomonadales</taxon>
        <taxon>Marinobacteraceae</taxon>
        <taxon>Marinobacter</taxon>
    </lineage>
</organism>
<dbReference type="Gene3D" id="3.40.50.150">
    <property type="entry name" value="Vaccinia Virus protein VP39"/>
    <property type="match status" value="1"/>
</dbReference>
<comment type="similarity">
    <text evidence="1">Belongs to the RlmJ family.</text>
</comment>
<comment type="catalytic activity">
    <reaction evidence="1">
        <text>adenosine(2030) in 23S rRNA + S-adenosyl-L-methionine = N(6)-methyladenosine(2030) in 23S rRNA + S-adenosyl-L-homocysteine + H(+)</text>
        <dbReference type="Rhea" id="RHEA:43736"/>
        <dbReference type="Rhea" id="RHEA-COMP:10668"/>
        <dbReference type="Rhea" id="RHEA-COMP:10669"/>
        <dbReference type="ChEBI" id="CHEBI:15378"/>
        <dbReference type="ChEBI" id="CHEBI:57856"/>
        <dbReference type="ChEBI" id="CHEBI:59789"/>
        <dbReference type="ChEBI" id="CHEBI:74411"/>
        <dbReference type="ChEBI" id="CHEBI:74449"/>
        <dbReference type="EC" id="2.1.1.266"/>
    </reaction>
</comment>
<dbReference type="InterPro" id="IPR029063">
    <property type="entry name" value="SAM-dependent_MTases_sf"/>
</dbReference>
<feature type="binding site" evidence="1">
    <location>
        <position position="19"/>
    </location>
    <ligand>
        <name>S-adenosyl-L-methionine</name>
        <dbReference type="ChEBI" id="CHEBI:59789"/>
    </ligand>
</feature>
<evidence type="ECO:0000256" key="1">
    <source>
        <dbReference type="HAMAP-Rule" id="MF_00934"/>
    </source>
</evidence>
<dbReference type="PANTHER" id="PTHR37426">
    <property type="entry name" value="RIBOSOMAL RNA LARGE SUBUNIT METHYLTRANSFERASE J"/>
    <property type="match status" value="1"/>
</dbReference>
<accession>A0ABT7IG86</accession>
<feature type="binding site" evidence="1">
    <location>
        <position position="42"/>
    </location>
    <ligand>
        <name>S-adenosyl-L-methionine</name>
        <dbReference type="ChEBI" id="CHEBI:59789"/>
    </ligand>
</feature>
<keyword evidence="1" id="KW-0489">Methyltransferase</keyword>
<dbReference type="Proteomes" id="UP001227964">
    <property type="component" value="Unassembled WGS sequence"/>
</dbReference>
<keyword evidence="1" id="KW-0949">S-adenosyl-L-methionine</keyword>
<protein>
    <recommendedName>
        <fullName evidence="1">Ribosomal RNA large subunit methyltransferase J</fullName>
        <ecNumber evidence="1">2.1.1.266</ecNumber>
    </recommendedName>
    <alternativeName>
        <fullName evidence="1">23S rRNA (adenine(2030)-N6)-methyltransferase</fullName>
    </alternativeName>
    <alternativeName>
        <fullName evidence="1">23S rRNA m6A2030 methyltransferase</fullName>
    </alternativeName>
</protein>
<dbReference type="HAMAP" id="MF_00934">
    <property type="entry name" value="23SrRNA_methyltr_J"/>
    <property type="match status" value="1"/>
</dbReference>
<keyword evidence="1" id="KW-0698">rRNA processing</keyword>
<evidence type="ECO:0000313" key="3">
    <source>
        <dbReference type="Proteomes" id="UP001227964"/>
    </source>
</evidence>
<keyword evidence="1" id="KW-0808">Transferase</keyword>
<dbReference type="Pfam" id="PF04378">
    <property type="entry name" value="RsmJ"/>
    <property type="match status" value="1"/>
</dbReference>
<dbReference type="EMBL" id="JASSVS010000006">
    <property type="protein sequence ID" value="MDL0432168.1"/>
    <property type="molecule type" value="Genomic_DNA"/>
</dbReference>
<name>A0ABT7IG86_9GAMM</name>
<dbReference type="RefSeq" id="WP_285391327.1">
    <property type="nucleotide sequence ID" value="NZ_JASSVS010000006.1"/>
</dbReference>
<gene>
    <name evidence="1 2" type="primary">rlmJ</name>
    <name evidence="2" type="ORF">QPM17_13555</name>
</gene>
<feature type="binding site" evidence="1">
    <location>
        <position position="167"/>
    </location>
    <ligand>
        <name>S-adenosyl-L-methionine</name>
        <dbReference type="ChEBI" id="CHEBI:59789"/>
    </ligand>
</feature>
<keyword evidence="1" id="KW-0694">RNA-binding</keyword>
<reference evidence="2 3" key="1">
    <citation type="submission" date="2023-06" db="EMBL/GenBank/DDBJ databases">
        <title>Marinobacter azerbaijanicus a moderately halophilic, isolated from Urmia Lake in Azerbaijan region of Iran.</title>
        <authorList>
            <person name="Sanchez-Porro C."/>
            <person name="Aghdam E.M."/>
            <person name="Saheb S.M."/>
            <person name="Tarhriz V."/>
            <person name="Kazemi E."/>
            <person name="Ammozegar M.A."/>
            <person name="Ventosa A."/>
            <person name="Hejazi M.S."/>
        </authorList>
    </citation>
    <scope>NUCLEOTIDE SEQUENCE [LARGE SCALE GENOMIC DNA]</scope>
    <source>
        <strain evidence="2 3">TBZ242</strain>
    </source>
</reference>
<comment type="subunit">
    <text evidence="1">Monomer.</text>
</comment>
<feature type="site" description="Interaction with substrate rRNA" evidence="1">
    <location>
        <position position="4"/>
    </location>
</feature>
<comment type="function">
    <text evidence="1">Specifically methylates the adenine in position 2030 of 23S rRNA.</text>
</comment>
<sequence>MLSYLHAFHAGNFADIQKHSALVLAMRMMQSKPSAIACFDTHAGSASYDLDSERALKTREAASGVQRVWPFRAHLGSDDWQAMLDELASGEGANGQLQQYPGSPRWLCRYLRQQDSLTAFELHPAEGDTLARWAAGRSGIRVLQEDGLKGLLRHLPPRQPRLLVLIDPSYEVKSDYEEVAQTLSRAWQKCRHGVYLIWYPILAGRPDERLKSAISEGAVRKVLCNEITLDQPPERGMSGSGMLVVNPPWGFDGRLAAMMQAISDDECLGITSTVEWLVPE</sequence>
<evidence type="ECO:0000313" key="2">
    <source>
        <dbReference type="EMBL" id="MDL0432168.1"/>
    </source>
</evidence>
<feature type="binding site" evidence="1">
    <location>
        <begin position="146"/>
        <end position="147"/>
    </location>
    <ligand>
        <name>S-adenosyl-L-methionine</name>
        <dbReference type="ChEBI" id="CHEBI:59789"/>
    </ligand>
</feature>
<dbReference type="PANTHER" id="PTHR37426:SF1">
    <property type="entry name" value="RIBOSOMAL RNA LARGE SUBUNIT METHYLTRANSFERASE J"/>
    <property type="match status" value="1"/>
</dbReference>
<dbReference type="EC" id="2.1.1.266" evidence="1"/>
<dbReference type="SUPFAM" id="SSF53335">
    <property type="entry name" value="S-adenosyl-L-methionine-dependent methyltransferases"/>
    <property type="match status" value="1"/>
</dbReference>
<feature type="active site" description="Proton acceptor" evidence="1">
    <location>
        <position position="167"/>
    </location>
</feature>
<feature type="binding site" evidence="1">
    <location>
        <position position="121"/>
    </location>
    <ligand>
        <name>S-adenosyl-L-methionine</name>
        <dbReference type="ChEBI" id="CHEBI:59789"/>
    </ligand>
</feature>
<feature type="binding site" evidence="1">
    <location>
        <position position="103"/>
    </location>
    <ligand>
        <name>S-adenosyl-L-methionine</name>
        <dbReference type="ChEBI" id="CHEBI:59789"/>
    </ligand>
</feature>
<dbReference type="InterPro" id="IPR007473">
    <property type="entry name" value="RlmJ"/>
</dbReference>
<comment type="caution">
    <text evidence="2">The sequence shown here is derived from an EMBL/GenBank/DDBJ whole genome shotgun (WGS) entry which is preliminary data.</text>
</comment>
<keyword evidence="3" id="KW-1185">Reference proteome</keyword>